<dbReference type="Gene3D" id="3.40.50.1240">
    <property type="entry name" value="Phosphoglycerate mutase-like"/>
    <property type="match status" value="1"/>
</dbReference>
<name>A0ABR3FUS8_9AGAR</name>
<dbReference type="Pfam" id="PF00300">
    <property type="entry name" value="His_Phos_1"/>
    <property type="match status" value="1"/>
</dbReference>
<dbReference type="CDD" id="cd07067">
    <property type="entry name" value="HP_PGM_like"/>
    <property type="match status" value="1"/>
</dbReference>
<dbReference type="InterPro" id="IPR051695">
    <property type="entry name" value="Phosphoglycerate_Mutase"/>
</dbReference>
<dbReference type="InterPro" id="IPR013078">
    <property type="entry name" value="His_Pase_superF_clade-1"/>
</dbReference>
<dbReference type="EMBL" id="JBAHYK010000070">
    <property type="protein sequence ID" value="KAL0579136.1"/>
    <property type="molecule type" value="Genomic_DNA"/>
</dbReference>
<accession>A0ABR3FUS8</accession>
<organism evidence="2 3">
    <name type="scientific">Marasmius crinis-equi</name>
    <dbReference type="NCBI Taxonomy" id="585013"/>
    <lineage>
        <taxon>Eukaryota</taxon>
        <taxon>Fungi</taxon>
        <taxon>Dikarya</taxon>
        <taxon>Basidiomycota</taxon>
        <taxon>Agaricomycotina</taxon>
        <taxon>Agaricomycetes</taxon>
        <taxon>Agaricomycetidae</taxon>
        <taxon>Agaricales</taxon>
        <taxon>Marasmiineae</taxon>
        <taxon>Marasmiaceae</taxon>
        <taxon>Marasmius</taxon>
    </lineage>
</organism>
<sequence>MGLLGMNQTKALGKWFAEKQTLFNVVISSTLRRADATAQAIYDYHPVPKPLLVKNPLIREQNFGIAEGHPYGGKGVSGLSLEELYAQKIFPHPRKRDASFPGGESRDDLTKRAERTVNEILLPHVPTAVDEDVHIAIVSHGLFIREIVDVLMKLDNTNSEALQDYRGLRNTGWTRITVKVRPDGGLRAKLTDLNRHEHLNSVTRQHGGIGSLAHDPAQKDIRSFFGGSRKS</sequence>
<keyword evidence="3" id="KW-1185">Reference proteome</keyword>
<dbReference type="InterPro" id="IPR029033">
    <property type="entry name" value="His_PPase_superfam"/>
</dbReference>
<dbReference type="SUPFAM" id="SSF53254">
    <property type="entry name" value="Phosphoglycerate mutase-like"/>
    <property type="match status" value="1"/>
</dbReference>
<evidence type="ECO:0000256" key="1">
    <source>
        <dbReference type="ARBA" id="ARBA00022801"/>
    </source>
</evidence>
<proteinExistence type="predicted"/>
<gene>
    <name evidence="2" type="ORF">V5O48_002868</name>
</gene>
<dbReference type="PANTHER" id="PTHR46517">
    <property type="entry name" value="FRUCTOSE-2,6-BISPHOSPHATASE TIGAR"/>
    <property type="match status" value="1"/>
</dbReference>
<dbReference type="Proteomes" id="UP001465976">
    <property type="component" value="Unassembled WGS sequence"/>
</dbReference>
<evidence type="ECO:0000313" key="3">
    <source>
        <dbReference type="Proteomes" id="UP001465976"/>
    </source>
</evidence>
<comment type="caution">
    <text evidence="2">The sequence shown here is derived from an EMBL/GenBank/DDBJ whole genome shotgun (WGS) entry which is preliminary data.</text>
</comment>
<reference evidence="2 3" key="1">
    <citation type="submission" date="2024-02" db="EMBL/GenBank/DDBJ databases">
        <title>A draft genome for the cacao thread blight pathogen Marasmius crinis-equi.</title>
        <authorList>
            <person name="Cohen S.P."/>
            <person name="Baruah I.K."/>
            <person name="Amoako-Attah I."/>
            <person name="Bukari Y."/>
            <person name="Meinhardt L.W."/>
            <person name="Bailey B.A."/>
        </authorList>
    </citation>
    <scope>NUCLEOTIDE SEQUENCE [LARGE SCALE GENOMIC DNA]</scope>
    <source>
        <strain evidence="2 3">GH-76</strain>
    </source>
</reference>
<dbReference type="PANTHER" id="PTHR46517:SF1">
    <property type="entry name" value="FRUCTOSE-2,6-BISPHOSPHATASE TIGAR"/>
    <property type="match status" value="1"/>
</dbReference>
<keyword evidence="1" id="KW-0378">Hydrolase</keyword>
<protein>
    <recommendedName>
        <fullName evidence="4">Phosphoglycerate mutase</fullName>
    </recommendedName>
</protein>
<evidence type="ECO:0008006" key="4">
    <source>
        <dbReference type="Google" id="ProtNLM"/>
    </source>
</evidence>
<evidence type="ECO:0000313" key="2">
    <source>
        <dbReference type="EMBL" id="KAL0579136.1"/>
    </source>
</evidence>